<dbReference type="Pfam" id="PF12833">
    <property type="entry name" value="HTH_18"/>
    <property type="match status" value="1"/>
</dbReference>
<keyword evidence="2" id="KW-0238">DNA-binding</keyword>
<dbReference type="PANTHER" id="PTHR43280">
    <property type="entry name" value="ARAC-FAMILY TRANSCRIPTIONAL REGULATOR"/>
    <property type="match status" value="1"/>
</dbReference>
<evidence type="ECO:0000256" key="5">
    <source>
        <dbReference type="SAM" id="Phobius"/>
    </source>
</evidence>
<keyword evidence="5" id="KW-1133">Transmembrane helix</keyword>
<dbReference type="PROSITE" id="PS50005">
    <property type="entry name" value="TPR"/>
    <property type="match status" value="1"/>
</dbReference>
<dbReference type="PATRIC" id="fig|1203610.3.peg.5018"/>
<keyword evidence="5" id="KW-0472">Membrane</keyword>
<dbReference type="SUPFAM" id="SSF46689">
    <property type="entry name" value="Homeodomain-like"/>
    <property type="match status" value="1"/>
</dbReference>
<dbReference type="InterPro" id="IPR011990">
    <property type="entry name" value="TPR-like_helical_dom_sf"/>
</dbReference>
<dbReference type="PANTHER" id="PTHR43280:SF29">
    <property type="entry name" value="ARAC-FAMILY TRANSCRIPTIONAL REGULATOR"/>
    <property type="match status" value="1"/>
</dbReference>
<dbReference type="HOGENOM" id="CLU_449666_0_0_10"/>
<dbReference type="GO" id="GO:0043565">
    <property type="term" value="F:sequence-specific DNA binding"/>
    <property type="evidence" value="ECO:0007669"/>
    <property type="project" value="InterPro"/>
</dbReference>
<evidence type="ECO:0000256" key="4">
    <source>
        <dbReference type="PROSITE-ProRule" id="PRU00339"/>
    </source>
</evidence>
<keyword evidence="3" id="KW-0804">Transcription</keyword>
<evidence type="ECO:0000313" key="7">
    <source>
        <dbReference type="EMBL" id="KKB48456.1"/>
    </source>
</evidence>
<dbReference type="Pfam" id="PF13181">
    <property type="entry name" value="TPR_8"/>
    <property type="match status" value="1"/>
</dbReference>
<keyword evidence="5" id="KW-0812">Transmembrane</keyword>
<dbReference type="InterPro" id="IPR018062">
    <property type="entry name" value="HTH_AraC-typ_CS"/>
</dbReference>
<dbReference type="PROSITE" id="PS00041">
    <property type="entry name" value="HTH_ARAC_FAMILY_1"/>
    <property type="match status" value="1"/>
</dbReference>
<dbReference type="InterPro" id="IPR019734">
    <property type="entry name" value="TPR_rpt"/>
</dbReference>
<sequence>MHTSKAIYILIGIGLLLSAAFGAAESKADTLFLRTFASDLRYIPEMQARAADSIYLPENNETKIPDRDSLLALCAKVGYEAIADMMQRYYEEAIDAIPEDADRNEAVRRMRETVERIGGSILRRELEYGEAIALPDNTPEKRAKKVKVFYALADKSVARNDPSMEMRALIYILRRLYLHEQYYTAFLCAERIAKRLEVVGGDIDPAEEKNIWYDLGRLYFDFRDYEIAIPYLKAALQDTPVSRYYNLYNLQARNALGLYYRNIGELDTSDYYFRSMLECKDRVKLRPMFDCIALSNLASNYRQRGLYCEALALHAAALPFSLAEGDHSFTSGIYVGLADCYLETGKPDSCKAMIDSALYHIEQWPWVMSYRSCDLYPVMARYYTYTGEKEQSVAYMDSTTVANRRQDEKYSGLLVLRAKQELFESERALKEMQINTFRNVSVSMGVTAGVILIGLLVISVLYRKKHQAYRKLAACSREWAEQAPVVVPSAEADTADITLMDSLTRLIDEERIYLDTELDLESIAQRLGVHRNMISKAVNSVFGKPFSTYINECRIRQAICLLSNPANDHLSLETIAFDSGFSTRQTFYRIFKAQTGISPATYRKNRG</sequence>
<evidence type="ECO:0000313" key="8">
    <source>
        <dbReference type="Proteomes" id="UP000033035"/>
    </source>
</evidence>
<dbReference type="InterPro" id="IPR009057">
    <property type="entry name" value="Homeodomain-like_sf"/>
</dbReference>
<dbReference type="STRING" id="1203610.HMPREF1536_04923"/>
<gene>
    <name evidence="7" type="ORF">HMPREF1536_04923</name>
</gene>
<dbReference type="GO" id="GO:0003700">
    <property type="term" value="F:DNA-binding transcription factor activity"/>
    <property type="evidence" value="ECO:0007669"/>
    <property type="project" value="InterPro"/>
</dbReference>
<evidence type="ECO:0000256" key="1">
    <source>
        <dbReference type="ARBA" id="ARBA00023015"/>
    </source>
</evidence>
<feature type="transmembrane region" description="Helical" evidence="5">
    <location>
        <begin position="440"/>
        <end position="462"/>
    </location>
</feature>
<accession>A0A0F5ISB9</accession>
<organism evidence="7 8">
    <name type="scientific">Parabacteroides gordonii MS-1 = DSM 23371</name>
    <dbReference type="NCBI Taxonomy" id="1203610"/>
    <lineage>
        <taxon>Bacteria</taxon>
        <taxon>Pseudomonadati</taxon>
        <taxon>Bacteroidota</taxon>
        <taxon>Bacteroidia</taxon>
        <taxon>Bacteroidales</taxon>
        <taxon>Tannerellaceae</taxon>
        <taxon>Parabacteroides</taxon>
    </lineage>
</organism>
<evidence type="ECO:0000256" key="3">
    <source>
        <dbReference type="ARBA" id="ARBA00023163"/>
    </source>
</evidence>
<dbReference type="Proteomes" id="UP000033035">
    <property type="component" value="Unassembled WGS sequence"/>
</dbReference>
<dbReference type="SMART" id="SM00342">
    <property type="entry name" value="HTH_ARAC"/>
    <property type="match status" value="1"/>
</dbReference>
<keyword evidence="4" id="KW-0802">TPR repeat</keyword>
<dbReference type="SUPFAM" id="SSF48452">
    <property type="entry name" value="TPR-like"/>
    <property type="match status" value="2"/>
</dbReference>
<protein>
    <recommendedName>
        <fullName evidence="6">HTH araC/xylS-type domain-containing protein</fullName>
    </recommendedName>
</protein>
<dbReference type="Gene3D" id="1.10.10.60">
    <property type="entry name" value="Homeodomain-like"/>
    <property type="match status" value="2"/>
</dbReference>
<keyword evidence="1" id="KW-0805">Transcription regulation</keyword>
<dbReference type="RefSeq" id="WP_028728401.1">
    <property type="nucleotide sequence ID" value="NZ_AUAE01000030.1"/>
</dbReference>
<name>A0A0F5ISB9_9BACT</name>
<feature type="repeat" description="TPR" evidence="4">
    <location>
        <begin position="209"/>
        <end position="242"/>
    </location>
</feature>
<dbReference type="InterPro" id="IPR018060">
    <property type="entry name" value="HTH_AraC"/>
</dbReference>
<reference evidence="7 8" key="1">
    <citation type="submission" date="2013-04" db="EMBL/GenBank/DDBJ databases">
        <title>The Genome Sequence of Parabacteroides gordonii DSM 23371.</title>
        <authorList>
            <consortium name="The Broad Institute Genomics Platform"/>
            <person name="Earl A."/>
            <person name="Ward D."/>
            <person name="Feldgarden M."/>
            <person name="Gevers D."/>
            <person name="Martens E."/>
            <person name="Sakamoto M."/>
            <person name="Benno Y."/>
            <person name="Suzuki N."/>
            <person name="Matsunaga N."/>
            <person name="Koshihara K."/>
            <person name="Seki M."/>
            <person name="Komiya H."/>
            <person name="Walker B."/>
            <person name="Young S."/>
            <person name="Zeng Q."/>
            <person name="Gargeya S."/>
            <person name="Fitzgerald M."/>
            <person name="Haas B."/>
            <person name="Abouelleil A."/>
            <person name="Allen A.W."/>
            <person name="Alvarado L."/>
            <person name="Arachchi H.M."/>
            <person name="Berlin A.M."/>
            <person name="Chapman S.B."/>
            <person name="Gainer-Dewar J."/>
            <person name="Goldberg J."/>
            <person name="Griggs A."/>
            <person name="Gujja S."/>
            <person name="Hansen M."/>
            <person name="Howarth C."/>
            <person name="Imamovic A."/>
            <person name="Ireland A."/>
            <person name="Larimer J."/>
            <person name="McCowan C."/>
            <person name="Murphy C."/>
            <person name="Pearson M."/>
            <person name="Poon T.W."/>
            <person name="Priest M."/>
            <person name="Roberts A."/>
            <person name="Saif S."/>
            <person name="Shea T."/>
            <person name="Sisk P."/>
            <person name="Sykes S."/>
            <person name="Wortman J."/>
            <person name="Nusbaum C."/>
            <person name="Birren B."/>
        </authorList>
    </citation>
    <scope>NUCLEOTIDE SEQUENCE [LARGE SCALE GENOMIC DNA]</scope>
    <source>
        <strain evidence="7 8">MS-1</strain>
    </source>
</reference>
<proteinExistence type="predicted"/>
<evidence type="ECO:0000259" key="6">
    <source>
        <dbReference type="PROSITE" id="PS01124"/>
    </source>
</evidence>
<dbReference type="Gene3D" id="1.25.40.10">
    <property type="entry name" value="Tetratricopeptide repeat domain"/>
    <property type="match status" value="1"/>
</dbReference>
<keyword evidence="8" id="KW-1185">Reference proteome</keyword>
<dbReference type="EMBL" id="AQHW01000027">
    <property type="protein sequence ID" value="KKB48456.1"/>
    <property type="molecule type" value="Genomic_DNA"/>
</dbReference>
<dbReference type="AlphaFoldDB" id="A0A0F5ISB9"/>
<comment type="caution">
    <text evidence="7">The sequence shown here is derived from an EMBL/GenBank/DDBJ whole genome shotgun (WGS) entry which is preliminary data.</text>
</comment>
<feature type="domain" description="HTH araC/xylS-type" evidence="6">
    <location>
        <begin position="501"/>
        <end position="605"/>
    </location>
</feature>
<evidence type="ECO:0000256" key="2">
    <source>
        <dbReference type="ARBA" id="ARBA00023125"/>
    </source>
</evidence>
<dbReference type="PROSITE" id="PS01124">
    <property type="entry name" value="HTH_ARAC_FAMILY_2"/>
    <property type="match status" value="1"/>
</dbReference>